<dbReference type="Pfam" id="PF00268">
    <property type="entry name" value="Ribonuc_red_sm"/>
    <property type="match status" value="1"/>
</dbReference>
<reference evidence="4" key="1">
    <citation type="journal article" date="2019" name="Int. J. Syst. Evol. Microbiol.">
        <title>The Global Catalogue of Microorganisms (GCM) 10K type strain sequencing project: providing services to taxonomists for standard genome sequencing and annotation.</title>
        <authorList>
            <consortium name="The Broad Institute Genomics Platform"/>
            <consortium name="The Broad Institute Genome Sequencing Center for Infectious Disease"/>
            <person name="Wu L."/>
            <person name="Ma J."/>
        </authorList>
    </citation>
    <scope>NUCLEOTIDE SEQUENCE [LARGE SCALE GENOMIC DNA]</scope>
    <source>
        <strain evidence="4">JCM 3369</strain>
    </source>
</reference>
<dbReference type="RefSeq" id="WP_160826374.1">
    <property type="nucleotide sequence ID" value="NZ_JBHSXS010000006.1"/>
</dbReference>
<gene>
    <name evidence="3" type="ORF">ACFQKB_14125</name>
</gene>
<feature type="region of interest" description="Disordered" evidence="2">
    <location>
        <begin position="314"/>
        <end position="341"/>
    </location>
</feature>
<dbReference type="EMBL" id="JBHSXS010000006">
    <property type="protein sequence ID" value="MFC6880901.1"/>
    <property type="molecule type" value="Genomic_DNA"/>
</dbReference>
<evidence type="ECO:0000313" key="3">
    <source>
        <dbReference type="EMBL" id="MFC6880901.1"/>
    </source>
</evidence>
<evidence type="ECO:0000313" key="4">
    <source>
        <dbReference type="Proteomes" id="UP001596380"/>
    </source>
</evidence>
<evidence type="ECO:0000256" key="2">
    <source>
        <dbReference type="SAM" id="MobiDB-lite"/>
    </source>
</evidence>
<comment type="cofactor">
    <cofactor evidence="1">
        <name>Fe cation</name>
        <dbReference type="ChEBI" id="CHEBI:24875"/>
    </cofactor>
</comment>
<dbReference type="Gene3D" id="1.10.620.20">
    <property type="entry name" value="Ribonucleotide Reductase, subunit A"/>
    <property type="match status" value="1"/>
</dbReference>
<protein>
    <submittedName>
        <fullName evidence="3">Ribonucleotide-diphosphate reductase subunit beta</fullName>
    </submittedName>
</protein>
<dbReference type="Proteomes" id="UP001596380">
    <property type="component" value="Unassembled WGS sequence"/>
</dbReference>
<dbReference type="SUPFAM" id="SSF47240">
    <property type="entry name" value="Ferritin-like"/>
    <property type="match status" value="1"/>
</dbReference>
<name>A0ABW2CJ14_9ACTN</name>
<dbReference type="InterPro" id="IPR000358">
    <property type="entry name" value="RNR_small_fam"/>
</dbReference>
<evidence type="ECO:0000256" key="1">
    <source>
        <dbReference type="ARBA" id="ARBA00001962"/>
    </source>
</evidence>
<organism evidence="3 4">
    <name type="scientific">Actinomadura yumaensis</name>
    <dbReference type="NCBI Taxonomy" id="111807"/>
    <lineage>
        <taxon>Bacteria</taxon>
        <taxon>Bacillati</taxon>
        <taxon>Actinomycetota</taxon>
        <taxon>Actinomycetes</taxon>
        <taxon>Streptosporangiales</taxon>
        <taxon>Thermomonosporaceae</taxon>
        <taxon>Actinomadura</taxon>
    </lineage>
</organism>
<comment type="caution">
    <text evidence="3">The sequence shown here is derived from an EMBL/GenBank/DDBJ whole genome shotgun (WGS) entry which is preliminary data.</text>
</comment>
<proteinExistence type="predicted"/>
<dbReference type="InterPro" id="IPR012348">
    <property type="entry name" value="RNR-like"/>
</dbReference>
<accession>A0ABW2CJ14</accession>
<keyword evidence="4" id="KW-1185">Reference proteome</keyword>
<dbReference type="InterPro" id="IPR009078">
    <property type="entry name" value="Ferritin-like_SF"/>
</dbReference>
<sequence>MDSFAKTADGAAIRPPLFTGRFRDELASSDHNSRVTMGPYREGVLMGRWSAFLLDEAELDEMPGVPLGEIAGHADAVLAGRPDARGLYRRWERQQWSAEEVELGPDGEEWAHRMPRVLRDRLTRVMHTFVVGEYTGLELLGPILASCPGEHDLLFLGTQVADESRHTAMMARIADEVLGKSGGLAAQLPTAWSDLPPAYRQISIVEAEIVKELSRNPGDHARWLRAVTVFHFVTEGLLALDGQRTLVQGLGRVSFLQGIKTGFTAMLRDEARHVGYGMHALRRGLADGYHDEMFDLLEEMLPLAVHIDFAATGGDREAPQRRDVPPRRNGGGAAGAEQTAERLRRLARRRLREIGFGSAAVDHLMDRCREVPASLTTAPPGGTTG</sequence>
<feature type="compositionally biased region" description="Basic and acidic residues" evidence="2">
    <location>
        <begin position="314"/>
        <end position="326"/>
    </location>
</feature>